<evidence type="ECO:0000313" key="1">
    <source>
        <dbReference type="EMBL" id="MBA0703896.1"/>
    </source>
</evidence>
<organism evidence="1 2">
    <name type="scientific">Gossypium laxum</name>
    <dbReference type="NCBI Taxonomy" id="34288"/>
    <lineage>
        <taxon>Eukaryota</taxon>
        <taxon>Viridiplantae</taxon>
        <taxon>Streptophyta</taxon>
        <taxon>Embryophyta</taxon>
        <taxon>Tracheophyta</taxon>
        <taxon>Spermatophyta</taxon>
        <taxon>Magnoliopsida</taxon>
        <taxon>eudicotyledons</taxon>
        <taxon>Gunneridae</taxon>
        <taxon>Pentapetalae</taxon>
        <taxon>rosids</taxon>
        <taxon>malvids</taxon>
        <taxon>Malvales</taxon>
        <taxon>Malvaceae</taxon>
        <taxon>Malvoideae</taxon>
        <taxon>Gossypium</taxon>
    </lineage>
</organism>
<name>A0A7J8YWF8_9ROSI</name>
<keyword evidence="2" id="KW-1185">Reference proteome</keyword>
<comment type="caution">
    <text evidence="1">The sequence shown here is derived from an EMBL/GenBank/DDBJ whole genome shotgun (WGS) entry which is preliminary data.</text>
</comment>
<dbReference type="EMBL" id="JABEZV010000001">
    <property type="protein sequence ID" value="MBA0703896.1"/>
    <property type="molecule type" value="Genomic_DNA"/>
</dbReference>
<sequence length="74" mass="8479">MLEKMVEERMLDLLMEKGVEDLSFDFDKIWKMKVPPRVRSFSLDAGIRKTAHNRVFGKAGHSLPANEEGMSMVP</sequence>
<protein>
    <submittedName>
        <fullName evidence="1">Uncharacterized protein</fullName>
    </submittedName>
</protein>
<proteinExistence type="predicted"/>
<accession>A0A7J8YWF8</accession>
<evidence type="ECO:0000313" key="2">
    <source>
        <dbReference type="Proteomes" id="UP000593574"/>
    </source>
</evidence>
<gene>
    <name evidence="1" type="ORF">Golax_016189</name>
</gene>
<dbReference type="Proteomes" id="UP000593574">
    <property type="component" value="Unassembled WGS sequence"/>
</dbReference>
<dbReference type="AlphaFoldDB" id="A0A7J8YWF8"/>
<reference evidence="1 2" key="1">
    <citation type="journal article" date="2019" name="Genome Biol. Evol.">
        <title>Insights into the evolution of the New World diploid cottons (Gossypium, subgenus Houzingenia) based on genome sequencing.</title>
        <authorList>
            <person name="Grover C.E."/>
            <person name="Arick M.A. 2nd"/>
            <person name="Thrash A."/>
            <person name="Conover J.L."/>
            <person name="Sanders W.S."/>
            <person name="Peterson D.G."/>
            <person name="Frelichowski J.E."/>
            <person name="Scheffler J.A."/>
            <person name="Scheffler B.E."/>
            <person name="Wendel J.F."/>
        </authorList>
    </citation>
    <scope>NUCLEOTIDE SEQUENCE [LARGE SCALE GENOMIC DNA]</scope>
    <source>
        <strain evidence="1">4</strain>
        <tissue evidence="1">Leaf</tissue>
    </source>
</reference>